<protein>
    <submittedName>
        <fullName evidence="1">Unnamed protein product</fullName>
    </submittedName>
</protein>
<accession>A0ACB5TXQ9</accession>
<evidence type="ECO:0000313" key="2">
    <source>
        <dbReference type="Proteomes" id="UP001165064"/>
    </source>
</evidence>
<name>A0ACB5TXQ9_AMBMO</name>
<evidence type="ECO:0000313" key="1">
    <source>
        <dbReference type="EMBL" id="GME97579.1"/>
    </source>
</evidence>
<comment type="caution">
    <text evidence="1">The sequence shown here is derived from an EMBL/GenBank/DDBJ whole genome shotgun (WGS) entry which is preliminary data.</text>
</comment>
<proteinExistence type="predicted"/>
<keyword evidence="2" id="KW-1185">Reference proteome</keyword>
<dbReference type="Proteomes" id="UP001165064">
    <property type="component" value="Unassembled WGS sequence"/>
</dbReference>
<dbReference type="EMBL" id="BSXS01010167">
    <property type="protein sequence ID" value="GME97579.1"/>
    <property type="molecule type" value="Genomic_DNA"/>
</dbReference>
<sequence>MTLSNLEIAALAGVGIFCAITIKRHYCGFGPFGPMHGFGPWSHGPWRGYGYGPMLGYGGSCGPMRGHGPMGYKNGFRSASYRFDQLNLVGKTPLTHDVDHYTFALASSDKPSTQIPITAPVLLKMPTGEARPFTPIYNSDKDYLHFAIKNYNRSASGALSKMPIGSSGVSITGPLPHIDLQNTEGKFKQVYLIGAGAGITPLWSFLTSSLNKSDSQTKLKLIYSNHSKEDIIFKEEIDELKMKYPNRLDVVHVLSEADYEANYTGRLNPEILKNEIDYVGPDAKVLVSGPPQFISMVAGTKRGPPFAQGQLGGALREIGFTKDQVVKF</sequence>
<organism evidence="1 2">
    <name type="scientific">Ambrosiozyma monospora</name>
    <name type="common">Yeast</name>
    <name type="synonym">Endomycopsis monosporus</name>
    <dbReference type="NCBI Taxonomy" id="43982"/>
    <lineage>
        <taxon>Eukaryota</taxon>
        <taxon>Fungi</taxon>
        <taxon>Dikarya</taxon>
        <taxon>Ascomycota</taxon>
        <taxon>Saccharomycotina</taxon>
        <taxon>Pichiomycetes</taxon>
        <taxon>Pichiales</taxon>
        <taxon>Pichiaceae</taxon>
        <taxon>Ambrosiozyma</taxon>
    </lineage>
</organism>
<reference evidence="1" key="1">
    <citation type="submission" date="2023-04" db="EMBL/GenBank/DDBJ databases">
        <title>Ambrosiozyma monospora NBRC 10751.</title>
        <authorList>
            <person name="Ichikawa N."/>
            <person name="Sato H."/>
            <person name="Tonouchi N."/>
        </authorList>
    </citation>
    <scope>NUCLEOTIDE SEQUENCE</scope>
    <source>
        <strain evidence="1">NBRC 10751</strain>
    </source>
</reference>
<gene>
    <name evidence="1" type="ORF">Amon02_001027600</name>
</gene>